<sequence length="326" mass="35314">MAVIDSDKEKIPPPSPRTSHALAYAKRELQMALFSKDAEDLLAVNAELKAVEDLYATTTESFESQLALTQENLIDQLTTVPLGKLSTTPIGSPPSRKVKTCKPTVYPPPLSSVILKATAAKSVDSPKLDRSSPVDTDSRSTPSKPATRRKAVPEILASGDTTSVASSTASTPNSFTYAPVIQPANVMSMDGDKLYVVYWGHNDMDLITSNWHGIAGAKNAMHGLTNAIHRRFLGPKLGAAAYEECRTTGILAALKDKMANEHFIVVKGENPGVYVRQTVVSKGLKWHGGEIIRLIGNAKDAQDLFKHLERECMTVSLPQDLHWGIA</sequence>
<gene>
    <name evidence="2" type="ORF">BDP27DRAFT_1370538</name>
</gene>
<dbReference type="EMBL" id="JADNRY010000243">
    <property type="protein sequence ID" value="KAF9060461.1"/>
    <property type="molecule type" value="Genomic_DNA"/>
</dbReference>
<feature type="compositionally biased region" description="Low complexity" evidence="1">
    <location>
        <begin position="161"/>
        <end position="171"/>
    </location>
</feature>
<proteinExistence type="predicted"/>
<feature type="region of interest" description="Disordered" evidence="1">
    <location>
        <begin position="124"/>
        <end position="171"/>
    </location>
</feature>
<dbReference type="OrthoDB" id="2876408at2759"/>
<dbReference type="Proteomes" id="UP000772434">
    <property type="component" value="Unassembled WGS sequence"/>
</dbReference>
<name>A0A9P5PBU9_9AGAR</name>
<comment type="caution">
    <text evidence="2">The sequence shown here is derived from an EMBL/GenBank/DDBJ whole genome shotgun (WGS) entry which is preliminary data.</text>
</comment>
<evidence type="ECO:0000313" key="2">
    <source>
        <dbReference type="EMBL" id="KAF9060461.1"/>
    </source>
</evidence>
<reference evidence="2" key="1">
    <citation type="submission" date="2020-11" db="EMBL/GenBank/DDBJ databases">
        <authorList>
            <consortium name="DOE Joint Genome Institute"/>
            <person name="Ahrendt S."/>
            <person name="Riley R."/>
            <person name="Andreopoulos W."/>
            <person name="Labutti K."/>
            <person name="Pangilinan J."/>
            <person name="Ruiz-Duenas F.J."/>
            <person name="Barrasa J.M."/>
            <person name="Sanchez-Garcia M."/>
            <person name="Camarero S."/>
            <person name="Miyauchi S."/>
            <person name="Serrano A."/>
            <person name="Linde D."/>
            <person name="Babiker R."/>
            <person name="Drula E."/>
            <person name="Ayuso-Fernandez I."/>
            <person name="Pacheco R."/>
            <person name="Padilla G."/>
            <person name="Ferreira P."/>
            <person name="Barriuso J."/>
            <person name="Kellner H."/>
            <person name="Castanera R."/>
            <person name="Alfaro M."/>
            <person name="Ramirez L."/>
            <person name="Pisabarro A.G."/>
            <person name="Kuo A."/>
            <person name="Tritt A."/>
            <person name="Lipzen A."/>
            <person name="He G."/>
            <person name="Yan M."/>
            <person name="Ng V."/>
            <person name="Cullen D."/>
            <person name="Martin F."/>
            <person name="Rosso M.-N."/>
            <person name="Henrissat B."/>
            <person name="Hibbett D."/>
            <person name="Martinez A.T."/>
            <person name="Grigoriev I.V."/>
        </authorList>
    </citation>
    <scope>NUCLEOTIDE SEQUENCE</scope>
    <source>
        <strain evidence="2">AH 40177</strain>
    </source>
</reference>
<accession>A0A9P5PBU9</accession>
<keyword evidence="3" id="KW-1185">Reference proteome</keyword>
<feature type="compositionally biased region" description="Basic and acidic residues" evidence="1">
    <location>
        <begin position="124"/>
        <end position="138"/>
    </location>
</feature>
<protein>
    <submittedName>
        <fullName evidence="2">Uncharacterized protein</fullName>
    </submittedName>
</protein>
<evidence type="ECO:0000313" key="3">
    <source>
        <dbReference type="Proteomes" id="UP000772434"/>
    </source>
</evidence>
<dbReference type="AlphaFoldDB" id="A0A9P5PBU9"/>
<evidence type="ECO:0000256" key="1">
    <source>
        <dbReference type="SAM" id="MobiDB-lite"/>
    </source>
</evidence>
<organism evidence="2 3">
    <name type="scientific">Rhodocollybia butyracea</name>
    <dbReference type="NCBI Taxonomy" id="206335"/>
    <lineage>
        <taxon>Eukaryota</taxon>
        <taxon>Fungi</taxon>
        <taxon>Dikarya</taxon>
        <taxon>Basidiomycota</taxon>
        <taxon>Agaricomycotina</taxon>
        <taxon>Agaricomycetes</taxon>
        <taxon>Agaricomycetidae</taxon>
        <taxon>Agaricales</taxon>
        <taxon>Marasmiineae</taxon>
        <taxon>Omphalotaceae</taxon>
        <taxon>Rhodocollybia</taxon>
    </lineage>
</organism>